<dbReference type="EMBL" id="FOOY01000033">
    <property type="protein sequence ID" value="SFG94762.1"/>
    <property type="molecule type" value="Genomic_DNA"/>
</dbReference>
<reference evidence="11" key="1">
    <citation type="submission" date="2016-10" db="EMBL/GenBank/DDBJ databases">
        <authorList>
            <person name="Varghese N."/>
            <person name="Submissions S."/>
        </authorList>
    </citation>
    <scope>NUCLEOTIDE SEQUENCE [LARGE SCALE GENOMIC DNA]</scope>
    <source>
        <strain evidence="11">ATCC 700379</strain>
    </source>
</reference>
<dbReference type="InterPro" id="IPR050445">
    <property type="entry name" value="Bact_polysacc_biosynth/exp"/>
</dbReference>
<gene>
    <name evidence="10" type="ORF">SAMN02982927_03338</name>
</gene>
<dbReference type="InterPro" id="IPR005702">
    <property type="entry name" value="Wzc-like_C"/>
</dbReference>
<evidence type="ECO:0000256" key="2">
    <source>
        <dbReference type="ARBA" id="ARBA00011903"/>
    </source>
</evidence>
<keyword evidence="4" id="KW-0547">Nucleotide-binding</keyword>
<dbReference type="PANTHER" id="PTHR32309">
    <property type="entry name" value="TYROSINE-PROTEIN KINASE"/>
    <property type="match status" value="1"/>
</dbReference>
<keyword evidence="3" id="KW-0808">Transferase</keyword>
<evidence type="ECO:0000313" key="10">
    <source>
        <dbReference type="EMBL" id="SFG94762.1"/>
    </source>
</evidence>
<dbReference type="STRING" id="269670.SAMN02982927_03338"/>
<dbReference type="EC" id="2.7.10.2" evidence="2"/>
<dbReference type="Proteomes" id="UP000198752">
    <property type="component" value="Unassembled WGS sequence"/>
</dbReference>
<dbReference type="InterPro" id="IPR027417">
    <property type="entry name" value="P-loop_NTPase"/>
</dbReference>
<dbReference type="GO" id="GO:0005524">
    <property type="term" value="F:ATP binding"/>
    <property type="evidence" value="ECO:0007669"/>
    <property type="project" value="UniProtKB-KW"/>
</dbReference>
<keyword evidence="11" id="KW-1185">Reference proteome</keyword>
<evidence type="ECO:0000256" key="1">
    <source>
        <dbReference type="ARBA" id="ARBA00007316"/>
    </source>
</evidence>
<protein>
    <recommendedName>
        <fullName evidence="2">non-specific protein-tyrosine kinase</fullName>
        <ecNumber evidence="2">2.7.10.2</ecNumber>
    </recommendedName>
</protein>
<keyword evidence="5" id="KW-0418">Kinase</keyword>
<dbReference type="Pfam" id="PF13614">
    <property type="entry name" value="AAA_31"/>
    <property type="match status" value="1"/>
</dbReference>
<keyword evidence="7" id="KW-0829">Tyrosine-protein kinase</keyword>
<feature type="domain" description="AAA" evidence="9">
    <location>
        <begin position="45"/>
        <end position="174"/>
    </location>
</feature>
<name>A0A1I2W0G0_9BACL</name>
<dbReference type="CDD" id="cd05387">
    <property type="entry name" value="BY-kinase"/>
    <property type="match status" value="1"/>
</dbReference>
<keyword evidence="6" id="KW-0067">ATP-binding</keyword>
<sequence>MRRNKQSLSKQRHLIAFYKPKSTTAEQFRTIRSNVDFSQVDSELKTIMLTSSGPGEGKSTSSANLAVVMAQQGKRVLLIDADLRKPTMHYTFRLSNTEGLTTLLRKLTTFDDSVKKTEVDNLFVLTSGPIPPNPAELLSSVGMASFIKHALTLFDTVIIDTPPILAVTDAQVLANLCDGAILVVRSGVAEKEAALKAKDLLTKAKARILGVILNAKPINKGSDYYYYNYYGND</sequence>
<dbReference type="Gene3D" id="3.40.50.300">
    <property type="entry name" value="P-loop containing nucleotide triphosphate hydrolases"/>
    <property type="match status" value="1"/>
</dbReference>
<dbReference type="FunFam" id="3.40.50.300:FF:000527">
    <property type="entry name" value="Tyrosine-protein kinase etk"/>
    <property type="match status" value="1"/>
</dbReference>
<evidence type="ECO:0000256" key="8">
    <source>
        <dbReference type="ARBA" id="ARBA00051245"/>
    </source>
</evidence>
<evidence type="ECO:0000313" key="11">
    <source>
        <dbReference type="Proteomes" id="UP000198752"/>
    </source>
</evidence>
<dbReference type="AlphaFoldDB" id="A0A1I2W0G0"/>
<evidence type="ECO:0000256" key="5">
    <source>
        <dbReference type="ARBA" id="ARBA00022777"/>
    </source>
</evidence>
<comment type="similarity">
    <text evidence="1">Belongs to the CpsD/CapB family.</text>
</comment>
<comment type="catalytic activity">
    <reaction evidence="8">
        <text>L-tyrosyl-[protein] + ATP = O-phospho-L-tyrosyl-[protein] + ADP + H(+)</text>
        <dbReference type="Rhea" id="RHEA:10596"/>
        <dbReference type="Rhea" id="RHEA-COMP:10136"/>
        <dbReference type="Rhea" id="RHEA-COMP:20101"/>
        <dbReference type="ChEBI" id="CHEBI:15378"/>
        <dbReference type="ChEBI" id="CHEBI:30616"/>
        <dbReference type="ChEBI" id="CHEBI:46858"/>
        <dbReference type="ChEBI" id="CHEBI:61978"/>
        <dbReference type="ChEBI" id="CHEBI:456216"/>
        <dbReference type="EC" id="2.7.10.2"/>
    </reaction>
</comment>
<dbReference type="PANTHER" id="PTHR32309:SF13">
    <property type="entry name" value="FERRIC ENTEROBACTIN TRANSPORT PROTEIN FEPE"/>
    <property type="match status" value="1"/>
</dbReference>
<evidence type="ECO:0000256" key="4">
    <source>
        <dbReference type="ARBA" id="ARBA00022741"/>
    </source>
</evidence>
<dbReference type="NCBIfam" id="TIGR01007">
    <property type="entry name" value="eps_fam"/>
    <property type="match status" value="1"/>
</dbReference>
<evidence type="ECO:0000256" key="6">
    <source>
        <dbReference type="ARBA" id="ARBA00022840"/>
    </source>
</evidence>
<organism evidence="10 11">
    <name type="scientific">Sporolactobacillus nakayamae</name>
    <dbReference type="NCBI Taxonomy" id="269670"/>
    <lineage>
        <taxon>Bacteria</taxon>
        <taxon>Bacillati</taxon>
        <taxon>Bacillota</taxon>
        <taxon>Bacilli</taxon>
        <taxon>Bacillales</taxon>
        <taxon>Sporolactobacillaceae</taxon>
        <taxon>Sporolactobacillus</taxon>
    </lineage>
</organism>
<dbReference type="GO" id="GO:0042802">
    <property type="term" value="F:identical protein binding"/>
    <property type="evidence" value="ECO:0007669"/>
    <property type="project" value="UniProtKB-ARBA"/>
</dbReference>
<dbReference type="GO" id="GO:0004715">
    <property type="term" value="F:non-membrane spanning protein tyrosine kinase activity"/>
    <property type="evidence" value="ECO:0007669"/>
    <property type="project" value="UniProtKB-EC"/>
</dbReference>
<dbReference type="GO" id="GO:0005886">
    <property type="term" value="C:plasma membrane"/>
    <property type="evidence" value="ECO:0007669"/>
    <property type="project" value="UniProtKB-ARBA"/>
</dbReference>
<dbReference type="InterPro" id="IPR025669">
    <property type="entry name" value="AAA_dom"/>
</dbReference>
<dbReference type="SUPFAM" id="SSF52540">
    <property type="entry name" value="P-loop containing nucleoside triphosphate hydrolases"/>
    <property type="match status" value="1"/>
</dbReference>
<evidence type="ECO:0000259" key="9">
    <source>
        <dbReference type="Pfam" id="PF13614"/>
    </source>
</evidence>
<evidence type="ECO:0000256" key="3">
    <source>
        <dbReference type="ARBA" id="ARBA00022679"/>
    </source>
</evidence>
<accession>A0A1I2W0G0</accession>
<evidence type="ECO:0000256" key="7">
    <source>
        <dbReference type="ARBA" id="ARBA00023137"/>
    </source>
</evidence>
<proteinExistence type="inferred from homology"/>